<dbReference type="EMBL" id="JBFTWV010000009">
    <property type="protein sequence ID" value="KAL2799141.1"/>
    <property type="molecule type" value="Genomic_DNA"/>
</dbReference>
<evidence type="ECO:0000313" key="2">
    <source>
        <dbReference type="Proteomes" id="UP001610563"/>
    </source>
</evidence>
<evidence type="ECO:0000313" key="1">
    <source>
        <dbReference type="EMBL" id="KAL2799141.1"/>
    </source>
</evidence>
<proteinExistence type="predicted"/>
<name>A0ABR4GJS2_9EURO</name>
<accession>A0ABR4GJS2</accession>
<sequence>MMIHLFFDICQIISRHAIHSCHNSLLWSRGGKPVGFPSGWQAWGRGARDAMQIERQTIEEPVSFRKETRAVMAGKTSENLIYQAI</sequence>
<protein>
    <submittedName>
        <fullName evidence="1">Uncharacterized protein</fullName>
    </submittedName>
</protein>
<dbReference type="Proteomes" id="UP001610563">
    <property type="component" value="Unassembled WGS sequence"/>
</dbReference>
<gene>
    <name evidence="1" type="ORF">BJX66DRAFT_274595</name>
</gene>
<reference evidence="1 2" key="1">
    <citation type="submission" date="2024-07" db="EMBL/GenBank/DDBJ databases">
        <title>Section-level genome sequencing and comparative genomics of Aspergillus sections Usti and Cavernicolus.</title>
        <authorList>
            <consortium name="Lawrence Berkeley National Laboratory"/>
            <person name="Nybo J.L."/>
            <person name="Vesth T.C."/>
            <person name="Theobald S."/>
            <person name="Frisvad J.C."/>
            <person name="Larsen T.O."/>
            <person name="Kjaerboelling I."/>
            <person name="Rothschild-Mancinelli K."/>
            <person name="Lyhne E.K."/>
            <person name="Kogle M.E."/>
            <person name="Barry K."/>
            <person name="Clum A."/>
            <person name="Na H."/>
            <person name="Ledsgaard L."/>
            <person name="Lin J."/>
            <person name="Lipzen A."/>
            <person name="Kuo A."/>
            <person name="Riley R."/>
            <person name="Mondo S."/>
            <person name="Labutti K."/>
            <person name="Haridas S."/>
            <person name="Pangalinan J."/>
            <person name="Salamov A.A."/>
            <person name="Simmons B.A."/>
            <person name="Magnuson J.K."/>
            <person name="Chen J."/>
            <person name="Drula E."/>
            <person name="Henrissat B."/>
            <person name="Wiebenga A."/>
            <person name="Lubbers R.J."/>
            <person name="Gomes A.C."/>
            <person name="Makela M.R."/>
            <person name="Stajich J."/>
            <person name="Grigoriev I.V."/>
            <person name="Mortensen U.H."/>
            <person name="De Vries R.P."/>
            <person name="Baker S.E."/>
            <person name="Andersen M.R."/>
        </authorList>
    </citation>
    <scope>NUCLEOTIDE SEQUENCE [LARGE SCALE GENOMIC DNA]</scope>
    <source>
        <strain evidence="1 2">CBS 209.92</strain>
    </source>
</reference>
<comment type="caution">
    <text evidence="1">The sequence shown here is derived from an EMBL/GenBank/DDBJ whole genome shotgun (WGS) entry which is preliminary data.</text>
</comment>
<keyword evidence="2" id="KW-1185">Reference proteome</keyword>
<organism evidence="1 2">
    <name type="scientific">Aspergillus keveii</name>
    <dbReference type="NCBI Taxonomy" id="714993"/>
    <lineage>
        <taxon>Eukaryota</taxon>
        <taxon>Fungi</taxon>
        <taxon>Dikarya</taxon>
        <taxon>Ascomycota</taxon>
        <taxon>Pezizomycotina</taxon>
        <taxon>Eurotiomycetes</taxon>
        <taxon>Eurotiomycetidae</taxon>
        <taxon>Eurotiales</taxon>
        <taxon>Aspergillaceae</taxon>
        <taxon>Aspergillus</taxon>
        <taxon>Aspergillus subgen. Nidulantes</taxon>
    </lineage>
</organism>